<accession>A0ABW9Y388</accession>
<sequence length="356" mass="39291">MSTKNVALIVGATGLSGSYTGRLLKENGWTVVTLSRGVADLEFSDRHIAADLTDGAGSKAALAAAQDVTHVFFCTWSRQPNEAENVRVNGAMIRHLFEGLEGAALKHAALVTGLKHYLGSFDDYAKVKPYTPFLESSPRLPGLNFYYAQEDVLFEFAAKRGFTWSVHRPHTMIGFVIGNAMNMAVTLACYAVICKHTGRPFVYPGSTEQYNAVTDVTDARLLARQLLWTVDTPAAADTPFNTANGDVFRWTWLWQQIADYFGLEVAPHPGHPTPLVAQMADSPKIWAEIVAQHGLQDIPVDRLASWWHSDADLGRTLECFTDMTNSRTLGFAAYQSTRNSFTDVFDELKARKIIPA</sequence>
<reference evidence="3" key="1">
    <citation type="submission" date="2020-01" db="EMBL/GenBank/DDBJ databases">
        <title>Sphingomonas sp. strain CSW-10.</title>
        <authorList>
            <person name="Chen W.-M."/>
        </authorList>
    </citation>
    <scope>NUCLEOTIDE SEQUENCE [LARGE SCALE GENOMIC DNA]</scope>
    <source>
        <strain evidence="3">CCP-1</strain>
    </source>
</reference>
<dbReference type="InterPro" id="IPR055222">
    <property type="entry name" value="PRISE-like_Rossmann-fold"/>
</dbReference>
<dbReference type="PANTHER" id="PTHR32487:SF0">
    <property type="entry name" value="3-OXO-DELTA(4,5)-STEROID 5-BETA-REDUCTASE"/>
    <property type="match status" value="1"/>
</dbReference>
<evidence type="ECO:0000313" key="2">
    <source>
        <dbReference type="EMBL" id="NBE06951.1"/>
    </source>
</evidence>
<proteinExistence type="predicted"/>
<organism evidence="2 3">
    <name type="scientific">Paragemmobacter ruber</name>
    <dbReference type="NCBI Taxonomy" id="1985673"/>
    <lineage>
        <taxon>Bacteria</taxon>
        <taxon>Pseudomonadati</taxon>
        <taxon>Pseudomonadota</taxon>
        <taxon>Alphaproteobacteria</taxon>
        <taxon>Rhodobacterales</taxon>
        <taxon>Paracoccaceae</taxon>
        <taxon>Paragemmobacter</taxon>
    </lineage>
</organism>
<dbReference type="PANTHER" id="PTHR32487">
    <property type="entry name" value="3-OXO-DELTA(4,5)-STEROID 5-BETA-REDUCTASE"/>
    <property type="match status" value="1"/>
</dbReference>
<feature type="domain" description="PRISE-like Rossmann-fold" evidence="1">
    <location>
        <begin position="57"/>
        <end position="355"/>
    </location>
</feature>
<comment type="caution">
    <text evidence="2">The sequence shown here is derived from an EMBL/GenBank/DDBJ whole genome shotgun (WGS) entry which is preliminary data.</text>
</comment>
<dbReference type="Gene3D" id="3.40.50.720">
    <property type="entry name" value="NAD(P)-binding Rossmann-like Domain"/>
    <property type="match status" value="1"/>
</dbReference>
<evidence type="ECO:0000259" key="1">
    <source>
        <dbReference type="Pfam" id="PF22917"/>
    </source>
</evidence>
<evidence type="ECO:0000313" key="3">
    <source>
        <dbReference type="Proteomes" id="UP001517376"/>
    </source>
</evidence>
<dbReference type="Pfam" id="PF22917">
    <property type="entry name" value="PRISE"/>
    <property type="match status" value="1"/>
</dbReference>
<name>A0ABW9Y388_9RHOB</name>
<dbReference type="EMBL" id="JAAATW010000001">
    <property type="protein sequence ID" value="NBE06951.1"/>
    <property type="molecule type" value="Genomic_DNA"/>
</dbReference>
<dbReference type="Proteomes" id="UP001517376">
    <property type="component" value="Unassembled WGS sequence"/>
</dbReference>
<keyword evidence="3" id="KW-1185">Reference proteome</keyword>
<gene>
    <name evidence="2" type="ORF">GU920_05355</name>
</gene>
<dbReference type="SUPFAM" id="SSF51735">
    <property type="entry name" value="NAD(P)-binding Rossmann-fold domains"/>
    <property type="match status" value="1"/>
</dbReference>
<protein>
    <submittedName>
        <fullName evidence="2">NAD-dependent epimerase/dehydratase family protein</fullName>
    </submittedName>
</protein>
<dbReference type="InterPro" id="IPR036291">
    <property type="entry name" value="NAD(P)-bd_dom_sf"/>
</dbReference>
<dbReference type="RefSeq" id="WP_161765908.1">
    <property type="nucleotide sequence ID" value="NZ_JAAATW010000001.1"/>
</dbReference>
<dbReference type="CDD" id="cd08948">
    <property type="entry name" value="5beta-POR_like_SDR_a"/>
    <property type="match status" value="1"/>
</dbReference>